<dbReference type="InterPro" id="IPR007235">
    <property type="entry name" value="Glyco_trans_28_C"/>
</dbReference>
<dbReference type="InterPro" id="IPR004276">
    <property type="entry name" value="GlycoTrans_28_N"/>
</dbReference>
<comment type="caution">
    <text evidence="10">Lacks conserved residue(s) required for the propagation of feature annotation.</text>
</comment>
<dbReference type="GO" id="GO:0051301">
    <property type="term" value="P:cell division"/>
    <property type="evidence" value="ECO:0007669"/>
    <property type="project" value="UniProtKB-KW"/>
</dbReference>
<dbReference type="GO" id="GO:0051991">
    <property type="term" value="F:UDP-N-acetyl-D-glucosamine:N-acetylmuramoyl-L-alanyl-D-glutamyl-meso-2,6-diaminopimelyl-D-alanyl-D-alanine-diphosphoundecaprenol 4-beta-N-acetylglucosaminlytransferase activity"/>
    <property type="evidence" value="ECO:0007669"/>
    <property type="project" value="RHEA"/>
</dbReference>
<evidence type="ECO:0000256" key="5">
    <source>
        <dbReference type="ARBA" id="ARBA00022960"/>
    </source>
</evidence>
<evidence type="ECO:0000256" key="6">
    <source>
        <dbReference type="ARBA" id="ARBA00022984"/>
    </source>
</evidence>
<sequence>MTTTPLILLAAGGTGGHLFPAEALGVELMKRGLRVRLVTDARALRYSGLFSKDMTDVVPSETVRGRSPLALARTGLMLAIGTVVALNLMRRLKPAAVIGFGGYPTLPPLIAAQLKGIPTLIHDSNAVMGRANSFLSKRVSAIATSLPGVLDKEPSLIGKTTTTGTPMRPAILAAAMVPFAAPGSNDPLRVLVVGGSQGARVMSDIVPDTIERLEPALRQRLILTQQVRDEDVARVRLVYDRLKIEAELAPFFADLPARLASSHIVVSRSGAGTVAELGAIGRPSILVPLPGAIDQDQFANAGVLADAGGAIRIVQSDFTPDRLAAELSALAEEPSRLAAMAAAARKVGRLDAAERLADLVMKVARLDSPA</sequence>
<comment type="caution">
    <text evidence="13">The sequence shown here is derived from an EMBL/GenBank/DDBJ whole genome shotgun (WGS) entry which is preliminary data.</text>
</comment>
<keyword evidence="9 10" id="KW-0961">Cell wall biogenesis/degradation</keyword>
<evidence type="ECO:0000313" key="14">
    <source>
        <dbReference type="Proteomes" id="UP000189940"/>
    </source>
</evidence>
<evidence type="ECO:0000256" key="2">
    <source>
        <dbReference type="ARBA" id="ARBA00022618"/>
    </source>
</evidence>
<evidence type="ECO:0000256" key="9">
    <source>
        <dbReference type="ARBA" id="ARBA00023316"/>
    </source>
</evidence>
<feature type="binding site" evidence="10">
    <location>
        <begin position="14"/>
        <end position="16"/>
    </location>
    <ligand>
        <name>UDP-N-acetyl-alpha-D-glucosamine</name>
        <dbReference type="ChEBI" id="CHEBI:57705"/>
    </ligand>
</feature>
<dbReference type="GO" id="GO:0005886">
    <property type="term" value="C:plasma membrane"/>
    <property type="evidence" value="ECO:0007669"/>
    <property type="project" value="UniProtKB-SubCell"/>
</dbReference>
<dbReference type="AlphaFoldDB" id="A0A1V4I1E5"/>
<dbReference type="GO" id="GO:0005975">
    <property type="term" value="P:carbohydrate metabolic process"/>
    <property type="evidence" value="ECO:0007669"/>
    <property type="project" value="InterPro"/>
</dbReference>
<evidence type="ECO:0000259" key="12">
    <source>
        <dbReference type="Pfam" id="PF04101"/>
    </source>
</evidence>
<feature type="binding site" evidence="10">
    <location>
        <position position="168"/>
    </location>
    <ligand>
        <name>UDP-N-acetyl-alpha-D-glucosamine</name>
        <dbReference type="ChEBI" id="CHEBI:57705"/>
    </ligand>
</feature>
<evidence type="ECO:0000256" key="10">
    <source>
        <dbReference type="HAMAP-Rule" id="MF_00033"/>
    </source>
</evidence>
<evidence type="ECO:0000313" key="13">
    <source>
        <dbReference type="EMBL" id="OPH83650.1"/>
    </source>
</evidence>
<dbReference type="GO" id="GO:0050511">
    <property type="term" value="F:undecaprenyldiphospho-muramoylpentapeptide beta-N-acetylglucosaminyltransferase activity"/>
    <property type="evidence" value="ECO:0007669"/>
    <property type="project" value="UniProtKB-UniRule"/>
</dbReference>
<organism evidence="13 14">
    <name type="scientific">Nitrobacter vulgaris</name>
    <dbReference type="NCBI Taxonomy" id="29421"/>
    <lineage>
        <taxon>Bacteria</taxon>
        <taxon>Pseudomonadati</taxon>
        <taxon>Pseudomonadota</taxon>
        <taxon>Alphaproteobacteria</taxon>
        <taxon>Hyphomicrobiales</taxon>
        <taxon>Nitrobacteraceae</taxon>
        <taxon>Nitrobacter</taxon>
    </lineage>
</organism>
<evidence type="ECO:0000256" key="8">
    <source>
        <dbReference type="ARBA" id="ARBA00023306"/>
    </source>
</evidence>
<keyword evidence="4 10" id="KW-0808">Transferase</keyword>
<keyword evidence="1 10" id="KW-1003">Cell membrane</keyword>
<reference evidence="13 14" key="1">
    <citation type="submission" date="2017-02" db="EMBL/GenBank/DDBJ databases">
        <title>Genome sequence of the nitrite-oxidizing bacterium Nitrobacter vulgaris strain Ab1.</title>
        <authorList>
            <person name="Mellbye B.L."/>
            <person name="Davis E.W."/>
            <person name="Spieck E."/>
            <person name="Chang J.H."/>
            <person name="Bottomley P.J."/>
            <person name="Sayavedra-Soto L.A."/>
        </authorList>
    </citation>
    <scope>NUCLEOTIDE SEQUENCE [LARGE SCALE GENOMIC DNA]</scope>
    <source>
        <strain evidence="13 14">Ab1</strain>
    </source>
</reference>
<comment type="pathway">
    <text evidence="10">Cell wall biogenesis; peptidoglycan biosynthesis.</text>
</comment>
<evidence type="ECO:0000256" key="3">
    <source>
        <dbReference type="ARBA" id="ARBA00022676"/>
    </source>
</evidence>
<dbReference type="CDD" id="cd03785">
    <property type="entry name" value="GT28_MurG"/>
    <property type="match status" value="1"/>
</dbReference>
<dbReference type="STRING" id="29421.B2M20_05720"/>
<protein>
    <recommendedName>
        <fullName evidence="10">UDP-N-acetylglucosamine--N-acetylmuramyl-(pentapeptide) pyrophosphoryl-undecaprenol N-acetylglucosamine transferase</fullName>
        <ecNumber evidence="10">2.4.1.227</ecNumber>
    </recommendedName>
    <alternativeName>
        <fullName evidence="10">Undecaprenyl-PP-MurNAc-pentapeptide-UDPGlcNAc GlcNAc transferase</fullName>
    </alternativeName>
</protein>
<dbReference type="PANTHER" id="PTHR21015:SF22">
    <property type="entry name" value="GLYCOSYLTRANSFERASE"/>
    <property type="match status" value="1"/>
</dbReference>
<dbReference type="RefSeq" id="WP_079446107.1">
    <property type="nucleotide sequence ID" value="NZ_JAVDPZ010000011.1"/>
</dbReference>
<keyword evidence="2 10" id="KW-0132">Cell division</keyword>
<keyword evidence="8 10" id="KW-0131">Cell cycle</keyword>
<dbReference type="PANTHER" id="PTHR21015">
    <property type="entry name" value="UDP-N-ACETYLGLUCOSAMINE--N-ACETYLMURAMYL-(PENTAPEPTIDE) PYROPHOSPHORYL-UNDECAPRENOL N-ACETYLGLUCOSAMINE TRANSFERASE 1"/>
    <property type="match status" value="1"/>
</dbReference>
<dbReference type="GO" id="GO:0071555">
    <property type="term" value="P:cell wall organization"/>
    <property type="evidence" value="ECO:0007669"/>
    <property type="project" value="UniProtKB-KW"/>
</dbReference>
<dbReference type="GO" id="GO:0009252">
    <property type="term" value="P:peptidoglycan biosynthetic process"/>
    <property type="evidence" value="ECO:0007669"/>
    <property type="project" value="UniProtKB-UniRule"/>
</dbReference>
<dbReference type="Gene3D" id="3.40.50.2000">
    <property type="entry name" value="Glycogen Phosphorylase B"/>
    <property type="match status" value="2"/>
</dbReference>
<evidence type="ECO:0000256" key="7">
    <source>
        <dbReference type="ARBA" id="ARBA00023136"/>
    </source>
</evidence>
<evidence type="ECO:0000256" key="1">
    <source>
        <dbReference type="ARBA" id="ARBA00022475"/>
    </source>
</evidence>
<feature type="binding site" evidence="10">
    <location>
        <position position="297"/>
    </location>
    <ligand>
        <name>UDP-N-acetyl-alpha-D-glucosamine</name>
        <dbReference type="ChEBI" id="CHEBI:57705"/>
    </ligand>
</feature>
<dbReference type="HAMAP" id="MF_00033">
    <property type="entry name" value="MurG"/>
    <property type="match status" value="1"/>
</dbReference>
<comment type="function">
    <text evidence="10">Cell wall formation. Catalyzes the transfer of a GlcNAc subunit on undecaprenyl-pyrophosphoryl-MurNAc-pentapeptide (lipid intermediate I) to form undecaprenyl-pyrophosphoryl-MurNAc-(pentapeptide)GlcNAc (lipid intermediate II).</text>
</comment>
<keyword evidence="7 10" id="KW-0472">Membrane</keyword>
<dbReference type="SUPFAM" id="SSF53756">
    <property type="entry name" value="UDP-Glycosyltransferase/glycogen phosphorylase"/>
    <property type="match status" value="1"/>
</dbReference>
<dbReference type="Proteomes" id="UP000189940">
    <property type="component" value="Unassembled WGS sequence"/>
</dbReference>
<comment type="similarity">
    <text evidence="10">Belongs to the glycosyltransferase 28 family. MurG subfamily.</text>
</comment>
<comment type="catalytic activity">
    <reaction evidence="10">
        <text>di-trans,octa-cis-undecaprenyl diphospho-N-acetyl-alpha-D-muramoyl-L-alanyl-D-glutamyl-meso-2,6-diaminopimeloyl-D-alanyl-D-alanine + UDP-N-acetyl-alpha-D-glucosamine = di-trans,octa-cis-undecaprenyl diphospho-[N-acetyl-alpha-D-glucosaminyl-(1-&gt;4)]-N-acetyl-alpha-D-muramoyl-L-alanyl-D-glutamyl-meso-2,6-diaminopimeloyl-D-alanyl-D-alanine + UDP + H(+)</text>
        <dbReference type="Rhea" id="RHEA:31227"/>
        <dbReference type="ChEBI" id="CHEBI:15378"/>
        <dbReference type="ChEBI" id="CHEBI:57705"/>
        <dbReference type="ChEBI" id="CHEBI:58223"/>
        <dbReference type="ChEBI" id="CHEBI:61387"/>
        <dbReference type="ChEBI" id="CHEBI:61388"/>
        <dbReference type="EC" id="2.4.1.227"/>
    </reaction>
</comment>
<keyword evidence="6 10" id="KW-0573">Peptidoglycan synthesis</keyword>
<feature type="domain" description="Glycosyltransferase family 28 N-terminal" evidence="11">
    <location>
        <begin position="7"/>
        <end position="143"/>
    </location>
</feature>
<name>A0A1V4I1E5_NITVU</name>
<dbReference type="UniPathway" id="UPA00219"/>
<keyword evidence="14" id="KW-1185">Reference proteome</keyword>
<keyword evidence="5 10" id="KW-0133">Cell shape</keyword>
<dbReference type="Pfam" id="PF04101">
    <property type="entry name" value="Glyco_tran_28_C"/>
    <property type="match status" value="1"/>
</dbReference>
<feature type="binding site" evidence="10">
    <location>
        <position position="125"/>
    </location>
    <ligand>
        <name>UDP-N-acetyl-alpha-D-glucosamine</name>
        <dbReference type="ChEBI" id="CHEBI:57705"/>
    </ligand>
</feature>
<dbReference type="Pfam" id="PF03033">
    <property type="entry name" value="Glyco_transf_28"/>
    <property type="match status" value="1"/>
</dbReference>
<feature type="binding site" evidence="10">
    <location>
        <position position="196"/>
    </location>
    <ligand>
        <name>UDP-N-acetyl-alpha-D-glucosamine</name>
        <dbReference type="ChEBI" id="CHEBI:57705"/>
    </ligand>
</feature>
<dbReference type="GO" id="GO:0008360">
    <property type="term" value="P:regulation of cell shape"/>
    <property type="evidence" value="ECO:0007669"/>
    <property type="project" value="UniProtKB-KW"/>
</dbReference>
<comment type="subcellular location">
    <subcellularLocation>
        <location evidence="10">Cell membrane</location>
        <topology evidence="10">Peripheral membrane protein</topology>
        <orientation evidence="10">Cytoplasmic side</orientation>
    </subcellularLocation>
</comment>
<dbReference type="EMBL" id="MWPQ01000025">
    <property type="protein sequence ID" value="OPH83650.1"/>
    <property type="molecule type" value="Genomic_DNA"/>
</dbReference>
<feature type="domain" description="Glycosyl transferase family 28 C-terminal" evidence="12">
    <location>
        <begin position="190"/>
        <end position="356"/>
    </location>
</feature>
<evidence type="ECO:0000259" key="11">
    <source>
        <dbReference type="Pfam" id="PF03033"/>
    </source>
</evidence>
<evidence type="ECO:0000256" key="4">
    <source>
        <dbReference type="ARBA" id="ARBA00022679"/>
    </source>
</evidence>
<dbReference type="InterPro" id="IPR006009">
    <property type="entry name" value="GlcNAc_MurG"/>
</dbReference>
<keyword evidence="3 10" id="KW-0328">Glycosyltransferase</keyword>
<dbReference type="NCBIfam" id="TIGR01133">
    <property type="entry name" value="murG"/>
    <property type="match status" value="1"/>
</dbReference>
<dbReference type="OrthoDB" id="9808936at2"/>
<accession>A0A1V4I1E5</accession>
<dbReference type="EC" id="2.4.1.227" evidence="10"/>
<proteinExistence type="inferred from homology"/>
<gene>
    <name evidence="10" type="primary">murG</name>
    <name evidence="13" type="ORF">B2M20_05720</name>
</gene>